<evidence type="ECO:0000259" key="3">
    <source>
        <dbReference type="Pfam" id="PF13511"/>
    </source>
</evidence>
<evidence type="ECO:0000256" key="2">
    <source>
        <dbReference type="SAM" id="SignalP"/>
    </source>
</evidence>
<dbReference type="EMBL" id="JADLZT010000012">
    <property type="protein sequence ID" value="MBF6025951.1"/>
    <property type="molecule type" value="Genomic_DNA"/>
</dbReference>
<organism evidence="4 5">
    <name type="scientific">Lysobacter niastensis</name>
    <dbReference type="NCBI Taxonomy" id="380629"/>
    <lineage>
        <taxon>Bacteria</taxon>
        <taxon>Pseudomonadati</taxon>
        <taxon>Pseudomonadota</taxon>
        <taxon>Gammaproteobacteria</taxon>
        <taxon>Lysobacterales</taxon>
        <taxon>Lysobacteraceae</taxon>
        <taxon>Lysobacter</taxon>
    </lineage>
</organism>
<protein>
    <submittedName>
        <fullName evidence="4">DUF4124 domain-containing protein</fullName>
    </submittedName>
</protein>
<feature type="region of interest" description="Disordered" evidence="1">
    <location>
        <begin position="35"/>
        <end position="116"/>
    </location>
</feature>
<feature type="chain" id="PRO_5045243848" evidence="2">
    <location>
        <begin position="27"/>
        <end position="139"/>
    </location>
</feature>
<feature type="domain" description="DUF4124" evidence="3">
    <location>
        <begin position="17"/>
        <end position="70"/>
    </location>
</feature>
<accession>A0ABS0BAD6</accession>
<dbReference type="Proteomes" id="UP001429984">
    <property type="component" value="Unassembled WGS sequence"/>
</dbReference>
<evidence type="ECO:0000313" key="4">
    <source>
        <dbReference type="EMBL" id="MBF6025951.1"/>
    </source>
</evidence>
<reference evidence="4 5" key="1">
    <citation type="submission" date="2020-11" db="EMBL/GenBank/DDBJ databases">
        <title>Draft Genome Sequence and Secondary Metabolite Biosynthetic Potential of the Lysobacter niastensis Type strain DSM 18481.</title>
        <authorList>
            <person name="Turrini P."/>
            <person name="Artuso I."/>
            <person name="Tescari M."/>
            <person name="Lugli G.A."/>
            <person name="Frangipani E."/>
            <person name="Ventura M."/>
            <person name="Visca P."/>
        </authorList>
    </citation>
    <scope>NUCLEOTIDE SEQUENCE [LARGE SCALE GENOMIC DNA]</scope>
    <source>
        <strain evidence="4 5">DSM 18481</strain>
    </source>
</reference>
<comment type="caution">
    <text evidence="4">The sequence shown here is derived from an EMBL/GenBank/DDBJ whole genome shotgun (WGS) entry which is preliminary data.</text>
</comment>
<gene>
    <name evidence="4" type="ORF">IU514_18130</name>
</gene>
<proteinExistence type="predicted"/>
<sequence length="139" mass="14397">MSRPARFPALLGLTAVLLVAALPATAGEVYRWKDAKGVTHYSDAPPKDSAYKKSTVNAGAPQAGQAPAAEKAEKAADSPQCTASRQNLERLKSNAPVGLDANNDGKPDAELSADQRADQVQLAEAGIKAWCTPTASATP</sequence>
<dbReference type="RefSeq" id="WP_194932545.1">
    <property type="nucleotide sequence ID" value="NZ_JADLZT010000012.1"/>
</dbReference>
<keyword evidence="2" id="KW-0732">Signal</keyword>
<evidence type="ECO:0000256" key="1">
    <source>
        <dbReference type="SAM" id="MobiDB-lite"/>
    </source>
</evidence>
<dbReference type="Pfam" id="PF13511">
    <property type="entry name" value="DUF4124"/>
    <property type="match status" value="1"/>
</dbReference>
<feature type="compositionally biased region" description="Basic and acidic residues" evidence="1">
    <location>
        <begin position="103"/>
        <end position="116"/>
    </location>
</feature>
<keyword evidence="5" id="KW-1185">Reference proteome</keyword>
<feature type="signal peptide" evidence="2">
    <location>
        <begin position="1"/>
        <end position="26"/>
    </location>
</feature>
<evidence type="ECO:0000313" key="5">
    <source>
        <dbReference type="Proteomes" id="UP001429984"/>
    </source>
</evidence>
<name>A0ABS0BAD6_9GAMM</name>
<feature type="compositionally biased region" description="Low complexity" evidence="1">
    <location>
        <begin position="58"/>
        <end position="69"/>
    </location>
</feature>
<dbReference type="InterPro" id="IPR025392">
    <property type="entry name" value="DUF4124"/>
</dbReference>